<dbReference type="STRING" id="470145.BACCOP_02115"/>
<name>B3JJP4_9BACT</name>
<evidence type="ECO:0000313" key="1">
    <source>
        <dbReference type="EMBL" id="EDV00973.1"/>
    </source>
</evidence>
<evidence type="ECO:0000313" key="2">
    <source>
        <dbReference type="Proteomes" id="UP000003146"/>
    </source>
</evidence>
<dbReference type="HOGENOM" id="CLU_3164524_0_0_10"/>
<gene>
    <name evidence="1" type="ORF">BACCOP_02115</name>
</gene>
<reference evidence="1 2" key="1">
    <citation type="submission" date="2008-04" db="EMBL/GenBank/DDBJ databases">
        <title>Draft genome sequence of Bacteroides coprocola (DSM 17136).</title>
        <authorList>
            <person name="Sudarsanam P."/>
            <person name="Ley R."/>
            <person name="Guruge J."/>
            <person name="Turnbaugh P.J."/>
            <person name="Mahowald M."/>
            <person name="Liep D."/>
            <person name="Gordon J."/>
        </authorList>
    </citation>
    <scope>NUCLEOTIDE SEQUENCE [LARGE SCALE GENOMIC DNA]</scope>
    <source>
        <strain evidence="1 2">DSM 17136</strain>
    </source>
</reference>
<protein>
    <submittedName>
        <fullName evidence="1">Uncharacterized protein</fullName>
    </submittedName>
</protein>
<dbReference type="EMBL" id="ABIY02000086">
    <property type="protein sequence ID" value="EDV00973.1"/>
    <property type="molecule type" value="Genomic_DNA"/>
</dbReference>
<accession>B3JJP4</accession>
<comment type="caution">
    <text evidence="1">The sequence shown here is derived from an EMBL/GenBank/DDBJ whole genome shotgun (WGS) entry which is preliminary data.</text>
</comment>
<proteinExistence type="predicted"/>
<reference evidence="1 2" key="2">
    <citation type="submission" date="2008-04" db="EMBL/GenBank/DDBJ databases">
        <authorList>
            <person name="Fulton L."/>
            <person name="Clifton S."/>
            <person name="Fulton B."/>
            <person name="Xu J."/>
            <person name="Minx P."/>
            <person name="Pepin K.H."/>
            <person name="Johnson M."/>
            <person name="Thiruvilangam P."/>
            <person name="Bhonagiri V."/>
            <person name="Nash W.E."/>
            <person name="Mardis E.R."/>
            <person name="Wilson R.K."/>
        </authorList>
    </citation>
    <scope>NUCLEOTIDE SEQUENCE [LARGE SCALE GENOMIC DNA]</scope>
    <source>
        <strain evidence="1 2">DSM 17136</strain>
    </source>
</reference>
<dbReference type="AlphaFoldDB" id="B3JJP4"/>
<organism evidence="1 2">
    <name type="scientific">Phocaeicola coprocola DSM 17136</name>
    <dbReference type="NCBI Taxonomy" id="470145"/>
    <lineage>
        <taxon>Bacteria</taxon>
        <taxon>Pseudomonadati</taxon>
        <taxon>Bacteroidota</taxon>
        <taxon>Bacteroidia</taxon>
        <taxon>Bacteroidales</taxon>
        <taxon>Bacteroidaceae</taxon>
        <taxon>Phocaeicola</taxon>
    </lineage>
</organism>
<dbReference type="Proteomes" id="UP000003146">
    <property type="component" value="Unassembled WGS sequence"/>
</dbReference>
<sequence length="47" mass="5622">MQNNPPAREFFYKPITLLSYLPPREEAKHPNLLIQESNYKHKVRLEA</sequence>